<keyword evidence="5" id="KW-0055">Arginine biosynthesis</keyword>
<dbReference type="PROSITE" id="PS00600">
    <property type="entry name" value="AA_TRANSFER_CLASS_3"/>
    <property type="match status" value="1"/>
</dbReference>
<proteinExistence type="inferred from homology"/>
<dbReference type="HAMAP" id="MF_01107">
    <property type="entry name" value="ArgD_aminotrans_3"/>
    <property type="match status" value="1"/>
</dbReference>
<comment type="miscellaneous">
    <text evidence="5">May also have succinyldiaminopimelate aminotransferase activity, thus carrying out the corresponding step in lysine biosynthesis.</text>
</comment>
<keyword evidence="5" id="KW-0963">Cytoplasm</keyword>
<evidence type="ECO:0000256" key="3">
    <source>
        <dbReference type="ARBA" id="ARBA00022679"/>
    </source>
</evidence>
<dbReference type="Proteomes" id="UP000649075">
    <property type="component" value="Unassembled WGS sequence"/>
</dbReference>
<comment type="caution">
    <text evidence="6">The sequence shown here is derived from an EMBL/GenBank/DDBJ whole genome shotgun (WGS) entry which is preliminary data.</text>
</comment>
<dbReference type="RefSeq" id="WP_186999212.1">
    <property type="nucleotide sequence ID" value="NZ_JACRWH010000029.1"/>
</dbReference>
<comment type="pathway">
    <text evidence="5">Amino-acid biosynthesis; L-arginine biosynthesis; N(2)-acetyl-L-ornithine from L-glutamate: step 4/4.</text>
</comment>
<dbReference type="InterPro" id="IPR005814">
    <property type="entry name" value="Aminotrans_3"/>
</dbReference>
<dbReference type="EC" id="2.6.1.11" evidence="5"/>
<evidence type="ECO:0000313" key="7">
    <source>
        <dbReference type="Proteomes" id="UP000649075"/>
    </source>
</evidence>
<evidence type="ECO:0000256" key="1">
    <source>
        <dbReference type="ARBA" id="ARBA00022576"/>
    </source>
</evidence>
<feature type="binding site" evidence="5">
    <location>
        <position position="134"/>
    </location>
    <ligand>
        <name>N(2)-acetyl-L-ornithine</name>
        <dbReference type="ChEBI" id="CHEBI:57805"/>
    </ligand>
</feature>
<dbReference type="Gene3D" id="3.90.1150.10">
    <property type="entry name" value="Aspartate Aminotransferase, domain 1"/>
    <property type="match status" value="1"/>
</dbReference>
<feature type="binding site" evidence="5">
    <location>
        <position position="274"/>
    </location>
    <ligand>
        <name>pyridoxal 5'-phosphate</name>
        <dbReference type="ChEBI" id="CHEBI:597326"/>
    </ligand>
</feature>
<feature type="binding site" evidence="5">
    <location>
        <begin position="216"/>
        <end position="219"/>
    </location>
    <ligand>
        <name>pyridoxal 5'-phosphate</name>
        <dbReference type="ChEBI" id="CHEBI:597326"/>
    </ligand>
</feature>
<accession>A0ABR7KIK3</accession>
<dbReference type="InterPro" id="IPR015422">
    <property type="entry name" value="PyrdxlP-dep_Trfase_small"/>
</dbReference>
<feature type="binding site" evidence="5">
    <location>
        <begin position="98"/>
        <end position="99"/>
    </location>
    <ligand>
        <name>pyridoxal 5'-phosphate</name>
        <dbReference type="ChEBI" id="CHEBI:597326"/>
    </ligand>
</feature>
<name>A0ABR7KIK3_9FIRM</name>
<dbReference type="InterPro" id="IPR015421">
    <property type="entry name" value="PyrdxlP-dep_Trfase_major"/>
</dbReference>
<keyword evidence="4 5" id="KW-0663">Pyridoxal phosphate</keyword>
<comment type="subunit">
    <text evidence="5">Homodimer.</text>
</comment>
<dbReference type="InterPro" id="IPR004636">
    <property type="entry name" value="AcOrn/SuccOrn_fam"/>
</dbReference>
<dbReference type="GO" id="GO:0008483">
    <property type="term" value="F:transaminase activity"/>
    <property type="evidence" value="ECO:0007669"/>
    <property type="project" value="UniProtKB-KW"/>
</dbReference>
<keyword evidence="3 5" id="KW-0808">Transferase</keyword>
<evidence type="ECO:0000256" key="5">
    <source>
        <dbReference type="HAMAP-Rule" id="MF_01107"/>
    </source>
</evidence>
<dbReference type="PIRSF" id="PIRSF000521">
    <property type="entry name" value="Transaminase_4ab_Lys_Orn"/>
    <property type="match status" value="1"/>
</dbReference>
<evidence type="ECO:0000313" key="6">
    <source>
        <dbReference type="EMBL" id="MBC6012575.1"/>
    </source>
</evidence>
<keyword evidence="2 5" id="KW-0028">Amino-acid biosynthesis</keyword>
<comment type="subcellular location">
    <subcellularLocation>
        <location evidence="5">Cytoplasm</location>
    </subcellularLocation>
</comment>
<comment type="cofactor">
    <cofactor evidence="5">
        <name>pyridoxal 5'-phosphate</name>
        <dbReference type="ChEBI" id="CHEBI:597326"/>
    </cofactor>
    <text evidence="5">Binds 1 pyridoxal phosphate per subunit.</text>
</comment>
<comment type="similarity">
    <text evidence="5">Belongs to the class-III pyridoxal-phosphate-dependent aminotransferase family. ArgD subfamily.</text>
</comment>
<dbReference type="PANTHER" id="PTHR11986">
    <property type="entry name" value="AMINOTRANSFERASE CLASS III"/>
    <property type="match status" value="1"/>
</dbReference>
<gene>
    <name evidence="5" type="primary">argD</name>
    <name evidence="6" type="ORF">H8911_07480</name>
</gene>
<dbReference type="Pfam" id="PF00202">
    <property type="entry name" value="Aminotran_3"/>
    <property type="match status" value="1"/>
</dbReference>
<sequence length="386" mass="42150">MEESIYLMHTYNRFNIEMESGQGCYLKDTNGKEYLDLTSGIGVNCLGHNHPVLVDAIQKQVATLMECSNLYYSKPMADAAKKLVEYTGLSKVFFSNSGAEANEGMIKLARKYSYDKYGAGRDVIITLKQSFHGRTITTLKATGQDKFHQYYFPFTEGFDYAAANDIEDLKKVANEKTCAVMVELIQGESGVVPLDKEYVKAVEEFCHSKDILILVDEVQTGIGHTGTLFCFEQYNVLPDIVTTAKALGGGVPIGAVITGDKCKDTFGPGDHGSTFGGNPLSCKAADTVLSIVTEHGFLDHVKVVGAALKTGIENIHSDKIKEVRGIGLMLGIVVDPDKRADYVQAMMDKGLLTLTAGKDAIRLLPPLTLSLKEVDEALSIMKEVFE</sequence>
<evidence type="ECO:0000256" key="2">
    <source>
        <dbReference type="ARBA" id="ARBA00022605"/>
    </source>
</evidence>
<dbReference type="InterPro" id="IPR050103">
    <property type="entry name" value="Class-III_PLP-dep_AT"/>
</dbReference>
<dbReference type="Gene3D" id="3.40.640.10">
    <property type="entry name" value="Type I PLP-dependent aspartate aminotransferase-like (Major domain)"/>
    <property type="match status" value="1"/>
</dbReference>
<protein>
    <recommendedName>
        <fullName evidence="5">Acetylornithine aminotransferase</fullName>
        <shortName evidence="5">ACOAT</shortName>
        <ecNumber evidence="5">2.6.1.11</ecNumber>
    </recommendedName>
</protein>
<keyword evidence="1 5" id="KW-0032">Aminotransferase</keyword>
<comment type="catalytic activity">
    <reaction evidence="5">
        <text>N(2)-acetyl-L-ornithine + 2-oxoglutarate = N-acetyl-L-glutamate 5-semialdehyde + L-glutamate</text>
        <dbReference type="Rhea" id="RHEA:18049"/>
        <dbReference type="ChEBI" id="CHEBI:16810"/>
        <dbReference type="ChEBI" id="CHEBI:29123"/>
        <dbReference type="ChEBI" id="CHEBI:29985"/>
        <dbReference type="ChEBI" id="CHEBI:57805"/>
        <dbReference type="EC" id="2.6.1.11"/>
    </reaction>
</comment>
<organism evidence="6 7">
    <name type="scientific">Holdemanella hominis</name>
    <dbReference type="NCBI Taxonomy" id="2764327"/>
    <lineage>
        <taxon>Bacteria</taxon>
        <taxon>Bacillati</taxon>
        <taxon>Bacillota</taxon>
        <taxon>Erysipelotrichia</taxon>
        <taxon>Erysipelotrichales</taxon>
        <taxon>Erysipelotrichaceae</taxon>
        <taxon>Holdemanella</taxon>
    </lineage>
</organism>
<keyword evidence="7" id="KW-1185">Reference proteome</keyword>
<dbReference type="PANTHER" id="PTHR11986:SF79">
    <property type="entry name" value="ACETYLORNITHINE AMINOTRANSFERASE, MITOCHONDRIAL"/>
    <property type="match status" value="1"/>
</dbReference>
<feature type="binding site" evidence="5">
    <location>
        <position position="273"/>
    </location>
    <ligand>
        <name>N(2)-acetyl-L-ornithine</name>
        <dbReference type="ChEBI" id="CHEBI:57805"/>
    </ligand>
</feature>
<reference evidence="6 7" key="1">
    <citation type="submission" date="2020-08" db="EMBL/GenBank/DDBJ databases">
        <authorList>
            <person name="Liu C."/>
            <person name="Sun Q."/>
        </authorList>
    </citation>
    <scope>NUCLEOTIDE SEQUENCE [LARGE SCALE GENOMIC DNA]</scope>
    <source>
        <strain evidence="6 7">L34</strain>
    </source>
</reference>
<evidence type="ECO:0000256" key="4">
    <source>
        <dbReference type="ARBA" id="ARBA00022898"/>
    </source>
</evidence>
<dbReference type="EMBL" id="JACRWH010000029">
    <property type="protein sequence ID" value="MBC6012575.1"/>
    <property type="molecule type" value="Genomic_DNA"/>
</dbReference>
<dbReference type="InterPro" id="IPR015424">
    <property type="entry name" value="PyrdxlP-dep_Trfase"/>
</dbReference>
<dbReference type="NCBIfam" id="TIGR00707">
    <property type="entry name" value="argD"/>
    <property type="match status" value="1"/>
</dbReference>
<dbReference type="NCBIfam" id="NF002325">
    <property type="entry name" value="PRK01278.1"/>
    <property type="match status" value="1"/>
</dbReference>
<feature type="binding site" evidence="5">
    <location>
        <position position="131"/>
    </location>
    <ligand>
        <name>pyridoxal 5'-phosphate</name>
        <dbReference type="ChEBI" id="CHEBI:597326"/>
    </ligand>
</feature>
<dbReference type="CDD" id="cd00610">
    <property type="entry name" value="OAT_like"/>
    <property type="match status" value="1"/>
</dbReference>
<feature type="modified residue" description="N6-(pyridoxal phosphate)lysine" evidence="5">
    <location>
        <position position="245"/>
    </location>
</feature>
<dbReference type="SUPFAM" id="SSF53383">
    <property type="entry name" value="PLP-dependent transferases"/>
    <property type="match status" value="1"/>
</dbReference>
<dbReference type="InterPro" id="IPR049704">
    <property type="entry name" value="Aminotrans_3_PPA_site"/>
</dbReference>